<accession>A0A1M7KAD9</accession>
<evidence type="ECO:0000313" key="3">
    <source>
        <dbReference type="EMBL" id="SHM62141.1"/>
    </source>
</evidence>
<dbReference type="PIRSF" id="PIRSF038971">
    <property type="entry name" value="PhnM"/>
    <property type="match status" value="1"/>
</dbReference>
<dbReference type="Proteomes" id="UP000184123">
    <property type="component" value="Unassembled WGS sequence"/>
</dbReference>
<dbReference type="AlphaFoldDB" id="A0A1M7KAD9"/>
<dbReference type="NCBIfam" id="NF011983">
    <property type="entry name" value="PRK15446.1-4"/>
    <property type="match status" value="1"/>
</dbReference>
<dbReference type="NCBIfam" id="NF011981">
    <property type="entry name" value="PRK15446.1-2"/>
    <property type="match status" value="1"/>
</dbReference>
<dbReference type="NCBIfam" id="NF011987">
    <property type="entry name" value="PRK15446.2-3"/>
    <property type="match status" value="1"/>
</dbReference>
<dbReference type="EMBL" id="FRCA01000010">
    <property type="protein sequence ID" value="SHM62141.1"/>
    <property type="molecule type" value="Genomic_DNA"/>
</dbReference>
<dbReference type="Pfam" id="PF07969">
    <property type="entry name" value="Amidohydro_3"/>
    <property type="match status" value="1"/>
</dbReference>
<dbReference type="Gene3D" id="2.30.40.10">
    <property type="entry name" value="Urease, subunit C, domain 1"/>
    <property type="match status" value="1"/>
</dbReference>
<dbReference type="InterPro" id="IPR012696">
    <property type="entry name" value="PhnM"/>
</dbReference>
<name>A0A1M7KAD9_9GAMM</name>
<dbReference type="RefSeq" id="WP_234987075.1">
    <property type="nucleotide sequence ID" value="NZ_BJXU01000120.1"/>
</dbReference>
<organism evidence="3 4">
    <name type="scientific">Halomonas cupida</name>
    <dbReference type="NCBI Taxonomy" id="44933"/>
    <lineage>
        <taxon>Bacteria</taxon>
        <taxon>Pseudomonadati</taxon>
        <taxon>Pseudomonadota</taxon>
        <taxon>Gammaproteobacteria</taxon>
        <taxon>Oceanospirillales</taxon>
        <taxon>Halomonadaceae</taxon>
        <taxon>Halomonas</taxon>
    </lineage>
</organism>
<dbReference type="Proteomes" id="UP000321726">
    <property type="component" value="Unassembled WGS sequence"/>
</dbReference>
<dbReference type="InterPro" id="IPR032466">
    <property type="entry name" value="Metal_Hydrolase"/>
</dbReference>
<dbReference type="NCBIfam" id="NF011990">
    <property type="entry name" value="PRK15446.2-6"/>
    <property type="match status" value="1"/>
</dbReference>
<dbReference type="STRING" id="44933.SAMN05660971_03415"/>
<dbReference type="PANTHER" id="PTHR43135">
    <property type="entry name" value="ALPHA-D-RIBOSE 1-METHYLPHOSPHONATE 5-TRIPHOSPHATE DIPHOSPHATASE"/>
    <property type="match status" value="1"/>
</dbReference>
<reference evidence="2 5" key="2">
    <citation type="submission" date="2019-07" db="EMBL/GenBank/DDBJ databases">
        <title>Whole genome shotgun sequence of Halomonas cupida NBRC 102219.</title>
        <authorList>
            <person name="Hosoyama A."/>
            <person name="Uohara A."/>
            <person name="Ohji S."/>
            <person name="Ichikawa N."/>
        </authorList>
    </citation>
    <scope>NUCLEOTIDE SEQUENCE [LARGE SCALE GENOMIC DNA]</scope>
    <source>
        <strain evidence="2 5">NBRC 102219</strain>
    </source>
</reference>
<sequence length="387" mass="42206">MSTDVMSSNEQILTNARLVLEDEVVSGTLTIRGDRIQAVDTGHSSLPGAIDCEGDYVIPGMIELHTDNMEKYFQPRPKVSWPGRQAALAHDAQMAASGITTVFDAVSIGDVDDQSMRHTALHDMVEALSAITRNGISRVDHRLHLRCEVCHPDTLKRFLALAELPQLGLVSLMDHSPGQRQFASLDAYRTYYQGKHGFDDATMDAFIERQLAHSAEYSSAHRHAIAEACRQRDLALASHDDATIEHVAESLEYGTRIAEFPTTREAAEASHRHGMAVMMGAPNVVRGGSHSGNIAAAELVRLGVLDVLSSDYYPAALLDSVFRIAEMEGGYSLADAVACATRAPALAVGLEDRGRIAEGLRADLVRVRQLDDHPLVQRVWSGGRQVH</sequence>
<dbReference type="EMBL" id="BJXU01000120">
    <property type="protein sequence ID" value="GEN24950.1"/>
    <property type="molecule type" value="Genomic_DNA"/>
</dbReference>
<evidence type="ECO:0000313" key="5">
    <source>
        <dbReference type="Proteomes" id="UP000321726"/>
    </source>
</evidence>
<dbReference type="InterPro" id="IPR011059">
    <property type="entry name" value="Metal-dep_hydrolase_composite"/>
</dbReference>
<evidence type="ECO:0000259" key="1">
    <source>
        <dbReference type="Pfam" id="PF07969"/>
    </source>
</evidence>
<dbReference type="SUPFAM" id="SSF51556">
    <property type="entry name" value="Metallo-dependent hydrolases"/>
    <property type="match status" value="1"/>
</dbReference>
<evidence type="ECO:0000313" key="4">
    <source>
        <dbReference type="Proteomes" id="UP000184123"/>
    </source>
</evidence>
<evidence type="ECO:0000313" key="2">
    <source>
        <dbReference type="EMBL" id="GEN24950.1"/>
    </source>
</evidence>
<reference evidence="3 4" key="1">
    <citation type="submission" date="2016-11" db="EMBL/GenBank/DDBJ databases">
        <authorList>
            <person name="Jaros S."/>
            <person name="Januszkiewicz K."/>
            <person name="Wedrychowicz H."/>
        </authorList>
    </citation>
    <scope>NUCLEOTIDE SEQUENCE [LARGE SCALE GENOMIC DNA]</scope>
    <source>
        <strain evidence="3 4">DSM 4740</strain>
    </source>
</reference>
<dbReference type="GO" id="GO:0019700">
    <property type="term" value="P:organic phosphonate catabolic process"/>
    <property type="evidence" value="ECO:0007669"/>
    <property type="project" value="InterPro"/>
</dbReference>
<dbReference type="Gene3D" id="3.30.110.90">
    <property type="entry name" value="Amidohydrolase"/>
    <property type="match status" value="1"/>
</dbReference>
<dbReference type="SUPFAM" id="SSF51338">
    <property type="entry name" value="Composite domain of metallo-dependent hydrolases"/>
    <property type="match status" value="1"/>
</dbReference>
<dbReference type="InterPro" id="IPR051781">
    <property type="entry name" value="Metallo-dep_Hydrolase"/>
</dbReference>
<dbReference type="NCBIfam" id="NF011984">
    <property type="entry name" value="PRK15446.1-5"/>
    <property type="match status" value="1"/>
</dbReference>
<gene>
    <name evidence="2" type="ORF">HCU01_28990</name>
    <name evidence="3" type="ORF">SAMN05660971_03415</name>
</gene>
<dbReference type="Gene3D" id="3.20.20.140">
    <property type="entry name" value="Metal-dependent hydrolases"/>
    <property type="match status" value="1"/>
</dbReference>
<dbReference type="InterPro" id="IPR013108">
    <property type="entry name" value="Amidohydro_3"/>
</dbReference>
<feature type="domain" description="Amidohydrolase 3" evidence="1">
    <location>
        <begin position="160"/>
        <end position="386"/>
    </location>
</feature>
<protein>
    <submittedName>
        <fullName evidence="3">Alpha-D-ribose 1-methylphosphonate 5-triphosphate diphosphatase</fullName>
    </submittedName>
    <submittedName>
        <fullName evidence="2">Phosphonate metabolism protein PhnM</fullName>
    </submittedName>
</protein>
<dbReference type="PANTHER" id="PTHR43135:SF3">
    <property type="entry name" value="ALPHA-D-RIBOSE 1-METHYLPHOSPHONATE 5-TRIPHOSPHATE DIPHOSPHATASE"/>
    <property type="match status" value="1"/>
</dbReference>
<dbReference type="CDD" id="cd01306">
    <property type="entry name" value="PhnM"/>
    <property type="match status" value="1"/>
</dbReference>
<proteinExistence type="predicted"/>
<dbReference type="NCBIfam" id="TIGR02318">
    <property type="entry name" value="phosphono_phnM"/>
    <property type="match status" value="1"/>
</dbReference>
<keyword evidence="5" id="KW-1185">Reference proteome</keyword>
<dbReference type="GO" id="GO:0016810">
    <property type="term" value="F:hydrolase activity, acting on carbon-nitrogen (but not peptide) bonds"/>
    <property type="evidence" value="ECO:0007669"/>
    <property type="project" value="InterPro"/>
</dbReference>